<protein>
    <submittedName>
        <fullName evidence="2">Uncharacterized protein</fullName>
    </submittedName>
</protein>
<keyword evidence="1" id="KW-0472">Membrane</keyword>
<reference evidence="2" key="1">
    <citation type="submission" date="2014-11" db="EMBL/GenBank/DDBJ databases">
        <authorList>
            <person name="Amaro Gonzalez C."/>
        </authorList>
    </citation>
    <scope>NUCLEOTIDE SEQUENCE</scope>
</reference>
<proteinExistence type="predicted"/>
<keyword evidence="1" id="KW-0812">Transmembrane</keyword>
<sequence length="39" mass="4185">MFHMLAVVLGLGGKLLQSVVSTWQVGLVFCIVALGFHGR</sequence>
<name>A0A0E9TRT4_ANGAN</name>
<dbReference type="EMBL" id="GBXM01053134">
    <property type="protein sequence ID" value="JAH55443.1"/>
    <property type="molecule type" value="Transcribed_RNA"/>
</dbReference>
<feature type="transmembrane region" description="Helical" evidence="1">
    <location>
        <begin position="15"/>
        <end position="36"/>
    </location>
</feature>
<organism evidence="2">
    <name type="scientific">Anguilla anguilla</name>
    <name type="common">European freshwater eel</name>
    <name type="synonym">Muraena anguilla</name>
    <dbReference type="NCBI Taxonomy" id="7936"/>
    <lineage>
        <taxon>Eukaryota</taxon>
        <taxon>Metazoa</taxon>
        <taxon>Chordata</taxon>
        <taxon>Craniata</taxon>
        <taxon>Vertebrata</taxon>
        <taxon>Euteleostomi</taxon>
        <taxon>Actinopterygii</taxon>
        <taxon>Neopterygii</taxon>
        <taxon>Teleostei</taxon>
        <taxon>Anguilliformes</taxon>
        <taxon>Anguillidae</taxon>
        <taxon>Anguilla</taxon>
    </lineage>
</organism>
<dbReference type="AlphaFoldDB" id="A0A0E9TRT4"/>
<evidence type="ECO:0000313" key="2">
    <source>
        <dbReference type="EMBL" id="JAH55443.1"/>
    </source>
</evidence>
<accession>A0A0E9TRT4</accession>
<reference evidence="2" key="2">
    <citation type="journal article" date="2015" name="Fish Shellfish Immunol.">
        <title>Early steps in the European eel (Anguilla anguilla)-Vibrio vulnificus interaction in the gills: Role of the RtxA13 toxin.</title>
        <authorList>
            <person name="Callol A."/>
            <person name="Pajuelo D."/>
            <person name="Ebbesson L."/>
            <person name="Teles M."/>
            <person name="MacKenzie S."/>
            <person name="Amaro C."/>
        </authorList>
    </citation>
    <scope>NUCLEOTIDE SEQUENCE</scope>
</reference>
<evidence type="ECO:0000256" key="1">
    <source>
        <dbReference type="SAM" id="Phobius"/>
    </source>
</evidence>
<keyword evidence="1" id="KW-1133">Transmembrane helix</keyword>